<feature type="region of interest" description="Disordered" evidence="1">
    <location>
        <begin position="284"/>
        <end position="304"/>
    </location>
</feature>
<dbReference type="InterPro" id="IPR029044">
    <property type="entry name" value="Nucleotide-diphossugar_trans"/>
</dbReference>
<feature type="compositionally biased region" description="Polar residues" evidence="1">
    <location>
        <begin position="294"/>
        <end position="304"/>
    </location>
</feature>
<dbReference type="Pfam" id="PF00535">
    <property type="entry name" value="Glycos_transf_2"/>
    <property type="match status" value="1"/>
</dbReference>
<proteinExistence type="predicted"/>
<reference evidence="4" key="1">
    <citation type="journal article" date="2019" name="Int. J. Syst. Evol. Microbiol.">
        <title>The Global Catalogue of Microorganisms (GCM) 10K type strain sequencing project: providing services to taxonomists for standard genome sequencing and annotation.</title>
        <authorList>
            <consortium name="The Broad Institute Genomics Platform"/>
            <consortium name="The Broad Institute Genome Sequencing Center for Infectious Disease"/>
            <person name="Wu L."/>
            <person name="Ma J."/>
        </authorList>
    </citation>
    <scope>NUCLEOTIDE SEQUENCE [LARGE SCALE GENOMIC DNA]</scope>
    <source>
        <strain evidence="4">JCM 17021</strain>
    </source>
</reference>
<dbReference type="PANTHER" id="PTHR43179:SF7">
    <property type="entry name" value="RHAMNOSYLTRANSFERASE WBBL"/>
    <property type="match status" value="1"/>
</dbReference>
<protein>
    <submittedName>
        <fullName evidence="3">Glycosyltransferase family 2 protein</fullName>
    </submittedName>
</protein>
<comment type="caution">
    <text evidence="3">The sequence shown here is derived from an EMBL/GenBank/DDBJ whole genome shotgun (WGS) entry which is preliminary data.</text>
</comment>
<keyword evidence="4" id="KW-1185">Reference proteome</keyword>
<dbReference type="InterPro" id="IPR001173">
    <property type="entry name" value="Glyco_trans_2-like"/>
</dbReference>
<dbReference type="Proteomes" id="UP001501803">
    <property type="component" value="Unassembled WGS sequence"/>
</dbReference>
<sequence length="304" mass="33199">MLPKAAEGHVVQLDGKESEAIAAVPRWSFITVSYNSADALKTYWGSATIPAGAEWIVVDNSSSDATVSIAESLGARVIRLEVNLGFGAANNIGMNQSRGEFIAFVNPDVTVDFSTLPALERVVQSLGGVIGPQLINPDGSLQPNGRGIATLPSKIRNRLKSETGTSGYQRTAEPGEQIAVDWLIGAAVIATRQTFDKFGAWDDHFFVYYEDSDLGMRAWKHGVPVHVLGDVRWIHGWARETTSFNVDAWKRELTSMAKFYSRYPALLGPIRMARWAHPYSNPTTRAANGEQFEGTISNRNESAA</sequence>
<evidence type="ECO:0000259" key="2">
    <source>
        <dbReference type="Pfam" id="PF00535"/>
    </source>
</evidence>
<evidence type="ECO:0000313" key="3">
    <source>
        <dbReference type="EMBL" id="GAA3896109.1"/>
    </source>
</evidence>
<feature type="domain" description="Glycosyltransferase 2-like" evidence="2">
    <location>
        <begin position="28"/>
        <end position="145"/>
    </location>
</feature>
<dbReference type="SUPFAM" id="SSF53448">
    <property type="entry name" value="Nucleotide-diphospho-sugar transferases"/>
    <property type="match status" value="1"/>
</dbReference>
<organism evidence="3 4">
    <name type="scientific">Leifsonia kafniensis</name>
    <dbReference type="NCBI Taxonomy" id="475957"/>
    <lineage>
        <taxon>Bacteria</taxon>
        <taxon>Bacillati</taxon>
        <taxon>Actinomycetota</taxon>
        <taxon>Actinomycetes</taxon>
        <taxon>Micrococcales</taxon>
        <taxon>Microbacteriaceae</taxon>
        <taxon>Leifsonia</taxon>
    </lineage>
</organism>
<evidence type="ECO:0000313" key="4">
    <source>
        <dbReference type="Proteomes" id="UP001501803"/>
    </source>
</evidence>
<dbReference type="Gene3D" id="3.90.550.10">
    <property type="entry name" value="Spore Coat Polysaccharide Biosynthesis Protein SpsA, Chain A"/>
    <property type="match status" value="1"/>
</dbReference>
<gene>
    <name evidence="3" type="ORF">GCM10022381_41980</name>
</gene>
<evidence type="ECO:0000256" key="1">
    <source>
        <dbReference type="SAM" id="MobiDB-lite"/>
    </source>
</evidence>
<accession>A0ABP7L715</accession>
<dbReference type="EMBL" id="BAABCN010000018">
    <property type="protein sequence ID" value="GAA3896109.1"/>
    <property type="molecule type" value="Genomic_DNA"/>
</dbReference>
<dbReference type="RefSeq" id="WP_345069893.1">
    <property type="nucleotide sequence ID" value="NZ_BAABCN010000018.1"/>
</dbReference>
<dbReference type="PANTHER" id="PTHR43179">
    <property type="entry name" value="RHAMNOSYLTRANSFERASE WBBL"/>
    <property type="match status" value="1"/>
</dbReference>
<name>A0ABP7L715_9MICO</name>